<proteinExistence type="predicted"/>
<feature type="non-terminal residue" evidence="2">
    <location>
        <position position="1"/>
    </location>
</feature>
<feature type="non-terminal residue" evidence="2">
    <location>
        <position position="63"/>
    </location>
</feature>
<feature type="region of interest" description="Disordered" evidence="1">
    <location>
        <begin position="1"/>
        <end position="63"/>
    </location>
</feature>
<dbReference type="Proteomes" id="UP000824540">
    <property type="component" value="Unassembled WGS sequence"/>
</dbReference>
<dbReference type="EMBL" id="JAFBMS010000006">
    <property type="protein sequence ID" value="KAG9351647.1"/>
    <property type="molecule type" value="Genomic_DNA"/>
</dbReference>
<evidence type="ECO:0000313" key="3">
    <source>
        <dbReference type="Proteomes" id="UP000824540"/>
    </source>
</evidence>
<keyword evidence="3" id="KW-1185">Reference proteome</keyword>
<reference evidence="2" key="1">
    <citation type="thesis" date="2021" institute="BYU ScholarsArchive" country="Provo, UT, USA">
        <title>Applications of and Algorithms for Genome Assembly and Genomic Analyses with an Emphasis on Marine Teleosts.</title>
        <authorList>
            <person name="Pickett B.D."/>
        </authorList>
    </citation>
    <scope>NUCLEOTIDE SEQUENCE</scope>
    <source>
        <strain evidence="2">HI-2016</strain>
    </source>
</reference>
<gene>
    <name evidence="2" type="ORF">JZ751_022898</name>
</gene>
<comment type="caution">
    <text evidence="2">The sequence shown here is derived from an EMBL/GenBank/DDBJ whole genome shotgun (WGS) entry which is preliminary data.</text>
</comment>
<sequence>HPPRSRNPGTHAGGCADAAWHTQADSDHDGAESPADSYGRDHPVPREKWPQLRPVFQSLSARI</sequence>
<evidence type="ECO:0000313" key="2">
    <source>
        <dbReference type="EMBL" id="KAG9351647.1"/>
    </source>
</evidence>
<feature type="compositionally biased region" description="Basic and acidic residues" evidence="1">
    <location>
        <begin position="38"/>
        <end position="50"/>
    </location>
</feature>
<organism evidence="2 3">
    <name type="scientific">Albula glossodonta</name>
    <name type="common">roundjaw bonefish</name>
    <dbReference type="NCBI Taxonomy" id="121402"/>
    <lineage>
        <taxon>Eukaryota</taxon>
        <taxon>Metazoa</taxon>
        <taxon>Chordata</taxon>
        <taxon>Craniata</taxon>
        <taxon>Vertebrata</taxon>
        <taxon>Euteleostomi</taxon>
        <taxon>Actinopterygii</taxon>
        <taxon>Neopterygii</taxon>
        <taxon>Teleostei</taxon>
        <taxon>Albuliformes</taxon>
        <taxon>Albulidae</taxon>
        <taxon>Albula</taxon>
    </lineage>
</organism>
<protein>
    <submittedName>
        <fullName evidence="2">Uncharacterized protein</fullName>
    </submittedName>
</protein>
<evidence type="ECO:0000256" key="1">
    <source>
        <dbReference type="SAM" id="MobiDB-lite"/>
    </source>
</evidence>
<name>A0A8T2PN65_9TELE</name>
<dbReference type="AlphaFoldDB" id="A0A8T2PN65"/>
<accession>A0A8T2PN65</accession>